<evidence type="ECO:0000259" key="6">
    <source>
        <dbReference type="Pfam" id="PF25521"/>
    </source>
</evidence>
<reference evidence="7" key="1">
    <citation type="journal article" date="2022" name="bioRxiv">
        <title>Sequencing and chromosome-scale assembly of the giantPleurodeles waltlgenome.</title>
        <authorList>
            <person name="Brown T."/>
            <person name="Elewa A."/>
            <person name="Iarovenko S."/>
            <person name="Subramanian E."/>
            <person name="Araus A.J."/>
            <person name="Petzold A."/>
            <person name="Susuki M."/>
            <person name="Suzuki K.-i.T."/>
            <person name="Hayashi T."/>
            <person name="Toyoda A."/>
            <person name="Oliveira C."/>
            <person name="Osipova E."/>
            <person name="Leigh N.D."/>
            <person name="Simon A."/>
            <person name="Yun M.H."/>
        </authorList>
    </citation>
    <scope>NUCLEOTIDE SEQUENCE</scope>
    <source>
        <strain evidence="7">20211129_DDA</strain>
        <tissue evidence="7">Liver</tissue>
    </source>
</reference>
<evidence type="ECO:0000256" key="4">
    <source>
        <dbReference type="PROSITE-ProRule" id="PRU00023"/>
    </source>
</evidence>
<organism evidence="7 8">
    <name type="scientific">Pleurodeles waltl</name>
    <name type="common">Iberian ribbed newt</name>
    <dbReference type="NCBI Taxonomy" id="8319"/>
    <lineage>
        <taxon>Eukaryota</taxon>
        <taxon>Metazoa</taxon>
        <taxon>Chordata</taxon>
        <taxon>Craniata</taxon>
        <taxon>Vertebrata</taxon>
        <taxon>Euteleostomi</taxon>
        <taxon>Amphibia</taxon>
        <taxon>Batrachia</taxon>
        <taxon>Caudata</taxon>
        <taxon>Salamandroidea</taxon>
        <taxon>Salamandridae</taxon>
        <taxon>Pleurodelinae</taxon>
        <taxon>Pleurodeles</taxon>
    </lineage>
</organism>
<dbReference type="SUPFAM" id="SSF48403">
    <property type="entry name" value="Ankyrin repeat"/>
    <property type="match status" value="1"/>
</dbReference>
<dbReference type="PROSITE" id="PS50297">
    <property type="entry name" value="ANK_REP_REGION"/>
    <property type="match status" value="2"/>
</dbReference>
<dbReference type="PROSITE" id="PS50088">
    <property type="entry name" value="ANK_REPEAT"/>
    <property type="match status" value="2"/>
</dbReference>
<keyword evidence="8" id="KW-1185">Reference proteome</keyword>
<dbReference type="InterPro" id="IPR002110">
    <property type="entry name" value="Ankyrin_rpt"/>
</dbReference>
<dbReference type="InterPro" id="IPR058056">
    <property type="entry name" value="WH_TANC1/2"/>
</dbReference>
<accession>A0AAV7SLQ4</accession>
<evidence type="ECO:0008006" key="9">
    <source>
        <dbReference type="Google" id="ProtNLM"/>
    </source>
</evidence>
<evidence type="ECO:0000259" key="5">
    <source>
        <dbReference type="Pfam" id="PF25520"/>
    </source>
</evidence>
<feature type="repeat" description="ANK" evidence="4">
    <location>
        <begin position="477"/>
        <end position="509"/>
    </location>
</feature>
<dbReference type="Pfam" id="PF12796">
    <property type="entry name" value="Ank_2"/>
    <property type="match status" value="1"/>
</dbReference>
<dbReference type="InterPro" id="IPR036770">
    <property type="entry name" value="Ankyrin_rpt-contain_sf"/>
</dbReference>
<dbReference type="InterPro" id="IPR058018">
    <property type="entry name" value="AAA_lid_TANC1/2"/>
</dbReference>
<proteinExistence type="predicted"/>
<evidence type="ECO:0000256" key="3">
    <source>
        <dbReference type="ARBA" id="ARBA00023043"/>
    </source>
</evidence>
<evidence type="ECO:0000256" key="1">
    <source>
        <dbReference type="ARBA" id="ARBA00022553"/>
    </source>
</evidence>
<keyword evidence="3 4" id="KW-0040">ANK repeat</keyword>
<gene>
    <name evidence="7" type="ORF">NDU88_005387</name>
</gene>
<feature type="domain" description="TANC1/2-like AAA+ ATPase lid" evidence="5">
    <location>
        <begin position="154"/>
        <end position="238"/>
    </location>
</feature>
<feature type="domain" description="TANC1/2-like winged helix" evidence="6">
    <location>
        <begin position="239"/>
        <end position="364"/>
    </location>
</feature>
<feature type="repeat" description="ANK" evidence="4">
    <location>
        <begin position="444"/>
        <end position="476"/>
    </location>
</feature>
<evidence type="ECO:0000313" key="8">
    <source>
        <dbReference type="Proteomes" id="UP001066276"/>
    </source>
</evidence>
<keyword evidence="1" id="KW-0597">Phosphoprotein</keyword>
<evidence type="ECO:0000313" key="7">
    <source>
        <dbReference type="EMBL" id="KAJ1164955.1"/>
    </source>
</evidence>
<dbReference type="EMBL" id="JANPWB010000008">
    <property type="protein sequence ID" value="KAJ1164955.1"/>
    <property type="molecule type" value="Genomic_DNA"/>
</dbReference>
<dbReference type="Proteomes" id="UP001066276">
    <property type="component" value="Chromosome 4_2"/>
</dbReference>
<dbReference type="PANTHER" id="PTHR24198">
    <property type="entry name" value="ANKYRIN REPEAT AND PROTEIN KINASE DOMAIN-CONTAINING PROTEIN"/>
    <property type="match status" value="1"/>
</dbReference>
<dbReference type="AlphaFoldDB" id="A0AAV7SLQ4"/>
<dbReference type="Gene3D" id="1.25.40.20">
    <property type="entry name" value="Ankyrin repeat-containing domain"/>
    <property type="match status" value="1"/>
</dbReference>
<comment type="caution">
    <text evidence="7">The sequence shown here is derived from an EMBL/GenBank/DDBJ whole genome shotgun (WGS) entry which is preliminary data.</text>
</comment>
<evidence type="ECO:0000256" key="2">
    <source>
        <dbReference type="ARBA" id="ARBA00022737"/>
    </source>
</evidence>
<dbReference type="Pfam" id="PF25521">
    <property type="entry name" value="WHD_TANC1"/>
    <property type="match status" value="1"/>
</dbReference>
<keyword evidence="2" id="KW-0677">Repeat</keyword>
<dbReference type="PANTHER" id="PTHR24198:SF165">
    <property type="entry name" value="ANKYRIN REPEAT-CONTAINING PROTEIN-RELATED"/>
    <property type="match status" value="1"/>
</dbReference>
<dbReference type="SMART" id="SM00248">
    <property type="entry name" value="ANK"/>
    <property type="match status" value="3"/>
</dbReference>
<name>A0AAV7SLQ4_PLEWA</name>
<dbReference type="Pfam" id="PF25520">
    <property type="entry name" value="AAA_lid_TANC1"/>
    <property type="match status" value="1"/>
</dbReference>
<protein>
    <recommendedName>
        <fullName evidence="9">Ankyrin repeat domain 50</fullName>
    </recommendedName>
</protein>
<sequence>MSTSLLQGKPFFCQEWALQRLQHCLERCGSGGRNCGVLVTSGPGSGKTAMGTEVLWPTSVQGQKRDPDEAFKRVILLPLLDLQPPSQNLLLLVDSVDEFSCFKDGYWKPSGKSGAIAELLSTHHELFPFWLLLVCSARRQDKAVTKIFTRFCLDDLRKAHIVTDVQQYILCRMDHEEALRQHLTQETAEILNQLHIKSNGCLLYLKRVLDGVSESFIVLREIRDIPGTLNGLYLWLCQRLFTRKQFAHIQPLLNIMQAAHYPLTPEELYAAAWTKQMTMSGWDEFQRKLDSLTKLLVEAPNRTKILLHHSFAEWLLDVKYCTQKYLCNAVEGHGMLAMGLSSRAGDLQPKEVQEYALHLLHSNLQLEPCQLALWMLWCGTPVADCLSRELPVEQEVLQLLVKARAYTAHQDADSSSVIHRALEREDSIRMLLENGASVNQKDSNGRTLLASAAHSGKFEVVNLLISRGADVDVLDGNGQTPLVLAARQGHTEVLHCLIAHGANVNNAIQEGWTALRSAA</sequence>